<proteinExistence type="predicted"/>
<evidence type="ECO:0000313" key="4">
    <source>
        <dbReference type="Proteomes" id="UP000325797"/>
    </source>
</evidence>
<sequence>MASFVARAVGGMFDAWLGRGAYAVTVPPMDGPLMPNNDLEEAAVALAAEAPDNLVVVNGALRFSSGSDVRELDLRQATARTVARYQAPVSALAALPDGGMAVGLTGGEILLSGGKRDGTVIAEWGDYRGVCPTALLAVGDALIVAQGAAGRGPDDWCRDLIERGASGSVWRLELGSRSATCLASGLAFPSGLALHRDGGILVSESWRHRVIKLAPQGGIAGAVVEHLPGYPSRLAPSALGGYWLAVFAPRSSLIEFVLREPEFKRRMIAEIPTEYWVAPSLTSGASFLEPMQSGGIKTMGIRKPWAPTRSYGLLVRLDAGLSILASHHSRADGRRHGVTSAVEQEGTVYATSKGGGLVLSLPASEPSR</sequence>
<dbReference type="InterPro" id="IPR001258">
    <property type="entry name" value="NHL_repeat"/>
</dbReference>
<dbReference type="PROSITE" id="PS51125">
    <property type="entry name" value="NHL"/>
    <property type="match status" value="1"/>
</dbReference>
<evidence type="ECO:0000256" key="2">
    <source>
        <dbReference type="PROSITE-ProRule" id="PRU00504"/>
    </source>
</evidence>
<dbReference type="SUPFAM" id="SSF63829">
    <property type="entry name" value="Calcium-dependent phosphotriesterase"/>
    <property type="match status" value="1"/>
</dbReference>
<feature type="repeat" description="NHL" evidence="2">
    <location>
        <begin position="175"/>
        <end position="216"/>
    </location>
</feature>
<keyword evidence="4" id="KW-1185">Reference proteome</keyword>
<dbReference type="Pfam" id="PF01436">
    <property type="entry name" value="NHL"/>
    <property type="match status" value="1"/>
</dbReference>
<organism evidence="3 4">
    <name type="scientific">Hypericibacter adhaerens</name>
    <dbReference type="NCBI Taxonomy" id="2602016"/>
    <lineage>
        <taxon>Bacteria</taxon>
        <taxon>Pseudomonadati</taxon>
        <taxon>Pseudomonadota</taxon>
        <taxon>Alphaproteobacteria</taxon>
        <taxon>Rhodospirillales</taxon>
        <taxon>Dongiaceae</taxon>
        <taxon>Hypericibacter</taxon>
    </lineage>
</organism>
<accession>A0A5J6MUC7</accession>
<evidence type="ECO:0000256" key="1">
    <source>
        <dbReference type="ARBA" id="ARBA00022737"/>
    </source>
</evidence>
<dbReference type="PANTHER" id="PTHR10426:SF88">
    <property type="entry name" value="ADIPOCYTE PLASMA MEMBRANE-ASSOCIATED PROTEIN HEMOMUCIN-RELATED"/>
    <property type="match status" value="1"/>
</dbReference>
<reference evidence="3 4" key="1">
    <citation type="submission" date="2019-08" db="EMBL/GenBank/DDBJ databases">
        <title>Hyperibacter terrae gen. nov., sp. nov. and Hyperibacter viscosus sp. nov., two new members in the family Rhodospirillaceae isolated from the rhizosphere of Hypericum perforatum.</title>
        <authorList>
            <person name="Noviana Z."/>
        </authorList>
    </citation>
    <scope>NUCLEOTIDE SEQUENCE [LARGE SCALE GENOMIC DNA]</scope>
    <source>
        <strain evidence="3 4">R5959</strain>
    </source>
</reference>
<dbReference type="AlphaFoldDB" id="A0A5J6MUC7"/>
<evidence type="ECO:0000313" key="3">
    <source>
        <dbReference type="EMBL" id="QEX20355.1"/>
    </source>
</evidence>
<dbReference type="GO" id="GO:0016787">
    <property type="term" value="F:hydrolase activity"/>
    <property type="evidence" value="ECO:0007669"/>
    <property type="project" value="TreeGrafter"/>
</dbReference>
<protein>
    <recommendedName>
        <fullName evidence="5">Strictosidine synthase conserved region domain-containing protein</fullName>
    </recommendedName>
</protein>
<dbReference type="EMBL" id="CP042582">
    <property type="protein sequence ID" value="QEX20355.1"/>
    <property type="molecule type" value="Genomic_DNA"/>
</dbReference>
<keyword evidence="1" id="KW-0677">Repeat</keyword>
<gene>
    <name evidence="3" type="ORF">FRZ61_02720</name>
</gene>
<dbReference type="PANTHER" id="PTHR10426">
    <property type="entry name" value="STRICTOSIDINE SYNTHASE-RELATED"/>
    <property type="match status" value="1"/>
</dbReference>
<dbReference type="RefSeq" id="WP_225309051.1">
    <property type="nucleotide sequence ID" value="NZ_CP042582.1"/>
</dbReference>
<dbReference type="Gene3D" id="2.120.10.30">
    <property type="entry name" value="TolB, C-terminal domain"/>
    <property type="match status" value="1"/>
</dbReference>
<evidence type="ECO:0008006" key="5">
    <source>
        <dbReference type="Google" id="ProtNLM"/>
    </source>
</evidence>
<dbReference type="KEGG" id="hadh:FRZ61_02720"/>
<name>A0A5J6MUC7_9PROT</name>
<dbReference type="InterPro" id="IPR011042">
    <property type="entry name" value="6-blade_b-propeller_TolB-like"/>
</dbReference>
<dbReference type="Proteomes" id="UP000325797">
    <property type="component" value="Chromosome"/>
</dbReference>